<evidence type="ECO:0000313" key="1">
    <source>
        <dbReference type="EMBL" id="AXO21673.1"/>
    </source>
</evidence>
<dbReference type="AlphaFoldDB" id="A0A3B6X4G0"/>
<protein>
    <submittedName>
        <fullName evidence="1">Uncharacterized protein</fullName>
    </submittedName>
</protein>
<dbReference type="EMBL" id="CP029332">
    <property type="protein sequence ID" value="AXO21673.1"/>
    <property type="molecule type" value="Genomic_DNA"/>
</dbReference>
<organism evidence="1 2">
    <name type="scientific">Mycobacterium avium subsp. hominissuis</name>
    <dbReference type="NCBI Taxonomy" id="439334"/>
    <lineage>
        <taxon>Bacteria</taxon>
        <taxon>Bacillati</taxon>
        <taxon>Actinomycetota</taxon>
        <taxon>Actinomycetes</taxon>
        <taxon>Mycobacteriales</taxon>
        <taxon>Mycobacteriaceae</taxon>
        <taxon>Mycobacterium</taxon>
        <taxon>Mycobacterium avium complex (MAC)</taxon>
    </lineage>
</organism>
<reference evidence="1 2" key="1">
    <citation type="submission" date="2018-05" db="EMBL/GenBank/DDBJ databases">
        <title>Sequencing and annotation of Mycobacterium avium strain 109 (MAC109).</title>
        <authorList>
            <person name="Matern W.M."/>
            <person name="Bader J.S."/>
            <person name="Karakousis P.C."/>
        </authorList>
    </citation>
    <scope>NUCLEOTIDE SEQUENCE [LARGE SCALE GENOMIC DNA]</scope>
    <source>
        <strain evidence="1 2">MAC109</strain>
    </source>
</reference>
<name>A0A3B6X4G0_MYCAV</name>
<gene>
    <name evidence="1" type="ORF">DFS55_03020</name>
</gene>
<proteinExistence type="predicted"/>
<accession>A0A3B6X4G0</accession>
<dbReference type="Proteomes" id="UP000259236">
    <property type="component" value="Chromosome"/>
</dbReference>
<evidence type="ECO:0000313" key="2">
    <source>
        <dbReference type="Proteomes" id="UP000259236"/>
    </source>
</evidence>
<sequence length="75" mass="7986">MPLRLLGSTNSVAQAVGSTSSSRLTPLVFSGSSRRFHFLLAADAARRQWNWPSSVEPVSAVVDDVGSTVVAIRSK</sequence>